<dbReference type="PANTHER" id="PTHR23003:SF62">
    <property type="entry name" value="SERINE_ARGININE (SR)-TYPE SHUTTLING MRNA BINDING PROTEIN NPL3"/>
    <property type="match status" value="1"/>
</dbReference>
<reference evidence="9" key="2">
    <citation type="journal article" date="2020" name="Nat. Commun.">
        <title>Large-scale genome sequencing of mycorrhizal fungi provides insights into the early evolution of symbiotic traits.</title>
        <authorList>
            <person name="Miyauchi S."/>
            <person name="Kiss E."/>
            <person name="Kuo A."/>
            <person name="Drula E."/>
            <person name="Kohler A."/>
            <person name="Sanchez-Garcia M."/>
            <person name="Morin E."/>
            <person name="Andreopoulos B."/>
            <person name="Barry K.W."/>
            <person name="Bonito G."/>
            <person name="Buee M."/>
            <person name="Carver A."/>
            <person name="Chen C."/>
            <person name="Cichocki N."/>
            <person name="Clum A."/>
            <person name="Culley D."/>
            <person name="Crous P.W."/>
            <person name="Fauchery L."/>
            <person name="Girlanda M."/>
            <person name="Hayes R.D."/>
            <person name="Keri Z."/>
            <person name="LaButti K."/>
            <person name="Lipzen A."/>
            <person name="Lombard V."/>
            <person name="Magnuson J."/>
            <person name="Maillard F."/>
            <person name="Murat C."/>
            <person name="Nolan M."/>
            <person name="Ohm R.A."/>
            <person name="Pangilinan J."/>
            <person name="Pereira M.F."/>
            <person name="Perotto S."/>
            <person name="Peter M."/>
            <person name="Pfister S."/>
            <person name="Riley R."/>
            <person name="Sitrit Y."/>
            <person name="Stielow J.B."/>
            <person name="Szollosi G."/>
            <person name="Zifcakova L."/>
            <person name="Stursova M."/>
            <person name="Spatafora J.W."/>
            <person name="Tedersoo L."/>
            <person name="Vaario L.M."/>
            <person name="Yamada A."/>
            <person name="Yan M."/>
            <person name="Wang P."/>
            <person name="Xu J."/>
            <person name="Bruns T."/>
            <person name="Baldrian P."/>
            <person name="Vilgalys R."/>
            <person name="Dunand C."/>
            <person name="Henrissat B."/>
            <person name="Grigoriev I.V."/>
            <person name="Hibbett D."/>
            <person name="Nagy L.G."/>
            <person name="Martin F.M."/>
        </authorList>
    </citation>
    <scope>NUCLEOTIDE SEQUENCE</scope>
    <source>
        <strain evidence="9">Prilba</strain>
    </source>
</reference>
<dbReference type="EMBL" id="WHVB01000003">
    <property type="protein sequence ID" value="KAF8485038.1"/>
    <property type="molecule type" value="Genomic_DNA"/>
</dbReference>
<dbReference type="InterPro" id="IPR035979">
    <property type="entry name" value="RBD_domain_sf"/>
</dbReference>
<dbReference type="Pfam" id="PF00076">
    <property type="entry name" value="RRM_1"/>
    <property type="match status" value="1"/>
</dbReference>
<evidence type="ECO:0000256" key="5">
    <source>
        <dbReference type="ARBA" id="ARBA00023242"/>
    </source>
</evidence>
<feature type="domain" description="RRM" evidence="8">
    <location>
        <begin position="55"/>
        <end position="138"/>
    </location>
</feature>
<keyword evidence="10" id="KW-1185">Reference proteome</keyword>
<evidence type="ECO:0000313" key="9">
    <source>
        <dbReference type="EMBL" id="KAF8485038.1"/>
    </source>
</evidence>
<comment type="caution">
    <text evidence="9">The sequence shown here is derived from an EMBL/GenBank/DDBJ whole genome shotgun (WGS) entry which is preliminary data.</text>
</comment>
<dbReference type="Gene3D" id="3.30.70.330">
    <property type="match status" value="1"/>
</dbReference>
<evidence type="ECO:0000256" key="6">
    <source>
        <dbReference type="PROSITE-ProRule" id="PRU00176"/>
    </source>
</evidence>
<protein>
    <recommendedName>
        <fullName evidence="8">RRM domain-containing protein</fullName>
    </recommendedName>
</protein>
<name>A0A9P5N2R7_9AGAM</name>
<evidence type="ECO:0000259" key="8">
    <source>
        <dbReference type="PROSITE" id="PS50102"/>
    </source>
</evidence>
<dbReference type="GO" id="GO:0006397">
    <property type="term" value="P:mRNA processing"/>
    <property type="evidence" value="ECO:0007669"/>
    <property type="project" value="UniProtKB-KW"/>
</dbReference>
<dbReference type="Proteomes" id="UP000759537">
    <property type="component" value="Unassembled WGS sequence"/>
</dbReference>
<dbReference type="PANTHER" id="PTHR23003">
    <property type="entry name" value="RNA RECOGNITION MOTIF RRM DOMAIN CONTAINING PROTEIN"/>
    <property type="match status" value="1"/>
</dbReference>
<dbReference type="CDD" id="cd00590">
    <property type="entry name" value="RRM_SF"/>
    <property type="match status" value="1"/>
</dbReference>
<dbReference type="InterPro" id="IPR012677">
    <property type="entry name" value="Nucleotide-bd_a/b_plait_sf"/>
</dbReference>
<dbReference type="GO" id="GO:0005737">
    <property type="term" value="C:cytoplasm"/>
    <property type="evidence" value="ECO:0007669"/>
    <property type="project" value="TreeGrafter"/>
</dbReference>
<evidence type="ECO:0000256" key="1">
    <source>
        <dbReference type="ARBA" id="ARBA00004123"/>
    </source>
</evidence>
<feature type="compositionally biased region" description="Basic residues" evidence="7">
    <location>
        <begin position="16"/>
        <end position="26"/>
    </location>
</feature>
<sequence>MARFTARSSLTELRPRSRPARRHTKRCPSTVSRYTHIRKVKPTSRATQSVRSPLSFVYVGNLRSDVRNEDLECLFTPCGKVIKIDIRCCSGTAVPSGANGNTVYATVLFASVEGATQALAMDGNRLLGKKVVVSPSFLGLPEASRGIRRKPVAVCGVNFTKISDTVQQVVDRIRTGGTQVFPSEED</sequence>
<comment type="subcellular location">
    <subcellularLocation>
        <location evidence="1">Nucleus</location>
    </subcellularLocation>
</comment>
<gene>
    <name evidence="9" type="ORF">DFH94DRAFT_717861</name>
</gene>
<keyword evidence="5" id="KW-0539">Nucleus</keyword>
<evidence type="ECO:0000256" key="2">
    <source>
        <dbReference type="ARBA" id="ARBA00022664"/>
    </source>
</evidence>
<reference evidence="9" key="1">
    <citation type="submission" date="2019-10" db="EMBL/GenBank/DDBJ databases">
        <authorList>
            <consortium name="DOE Joint Genome Institute"/>
            <person name="Kuo A."/>
            <person name="Miyauchi S."/>
            <person name="Kiss E."/>
            <person name="Drula E."/>
            <person name="Kohler A."/>
            <person name="Sanchez-Garcia M."/>
            <person name="Andreopoulos B."/>
            <person name="Barry K.W."/>
            <person name="Bonito G."/>
            <person name="Buee M."/>
            <person name="Carver A."/>
            <person name="Chen C."/>
            <person name="Cichocki N."/>
            <person name="Clum A."/>
            <person name="Culley D."/>
            <person name="Crous P.W."/>
            <person name="Fauchery L."/>
            <person name="Girlanda M."/>
            <person name="Hayes R."/>
            <person name="Keri Z."/>
            <person name="LaButti K."/>
            <person name="Lipzen A."/>
            <person name="Lombard V."/>
            <person name="Magnuson J."/>
            <person name="Maillard F."/>
            <person name="Morin E."/>
            <person name="Murat C."/>
            <person name="Nolan M."/>
            <person name="Ohm R."/>
            <person name="Pangilinan J."/>
            <person name="Pereira M."/>
            <person name="Perotto S."/>
            <person name="Peter M."/>
            <person name="Riley R."/>
            <person name="Sitrit Y."/>
            <person name="Stielow B."/>
            <person name="Szollosi G."/>
            <person name="Zifcakova L."/>
            <person name="Stursova M."/>
            <person name="Spatafora J.W."/>
            <person name="Tedersoo L."/>
            <person name="Vaario L.-M."/>
            <person name="Yamada A."/>
            <person name="Yan M."/>
            <person name="Wang P."/>
            <person name="Xu J."/>
            <person name="Bruns T."/>
            <person name="Baldrian P."/>
            <person name="Vilgalys R."/>
            <person name="Henrissat B."/>
            <person name="Grigoriev I.V."/>
            <person name="Hibbett D."/>
            <person name="Nagy L.G."/>
            <person name="Martin F.M."/>
        </authorList>
    </citation>
    <scope>NUCLEOTIDE SEQUENCE</scope>
    <source>
        <strain evidence="9">Prilba</strain>
    </source>
</reference>
<evidence type="ECO:0000256" key="4">
    <source>
        <dbReference type="ARBA" id="ARBA00022884"/>
    </source>
</evidence>
<dbReference type="InterPro" id="IPR000504">
    <property type="entry name" value="RRM_dom"/>
</dbReference>
<dbReference type="PROSITE" id="PS50102">
    <property type="entry name" value="RRM"/>
    <property type="match status" value="1"/>
</dbReference>
<accession>A0A9P5N2R7</accession>
<feature type="region of interest" description="Disordered" evidence="7">
    <location>
        <begin position="1"/>
        <end position="28"/>
    </location>
</feature>
<dbReference type="SUPFAM" id="SSF54928">
    <property type="entry name" value="RNA-binding domain, RBD"/>
    <property type="match status" value="1"/>
</dbReference>
<dbReference type="GO" id="GO:0005634">
    <property type="term" value="C:nucleus"/>
    <property type="evidence" value="ECO:0007669"/>
    <property type="project" value="UniProtKB-SubCell"/>
</dbReference>
<evidence type="ECO:0000256" key="7">
    <source>
        <dbReference type="SAM" id="MobiDB-lite"/>
    </source>
</evidence>
<dbReference type="OrthoDB" id="4726at2759"/>
<keyword evidence="3" id="KW-0677">Repeat</keyword>
<keyword evidence="2" id="KW-0507">mRNA processing</keyword>
<dbReference type="InterPro" id="IPR050374">
    <property type="entry name" value="RRT5_SRSF_SR"/>
</dbReference>
<organism evidence="9 10">
    <name type="scientific">Russula ochroleuca</name>
    <dbReference type="NCBI Taxonomy" id="152965"/>
    <lineage>
        <taxon>Eukaryota</taxon>
        <taxon>Fungi</taxon>
        <taxon>Dikarya</taxon>
        <taxon>Basidiomycota</taxon>
        <taxon>Agaricomycotina</taxon>
        <taxon>Agaricomycetes</taxon>
        <taxon>Russulales</taxon>
        <taxon>Russulaceae</taxon>
        <taxon>Russula</taxon>
    </lineage>
</organism>
<feature type="compositionally biased region" description="Polar residues" evidence="7">
    <location>
        <begin position="1"/>
        <end position="11"/>
    </location>
</feature>
<evidence type="ECO:0000256" key="3">
    <source>
        <dbReference type="ARBA" id="ARBA00022737"/>
    </source>
</evidence>
<dbReference type="SMART" id="SM00360">
    <property type="entry name" value="RRM"/>
    <property type="match status" value="1"/>
</dbReference>
<proteinExistence type="predicted"/>
<dbReference type="AlphaFoldDB" id="A0A9P5N2R7"/>
<dbReference type="GO" id="GO:0003729">
    <property type="term" value="F:mRNA binding"/>
    <property type="evidence" value="ECO:0007669"/>
    <property type="project" value="TreeGrafter"/>
</dbReference>
<keyword evidence="4 6" id="KW-0694">RNA-binding</keyword>
<evidence type="ECO:0000313" key="10">
    <source>
        <dbReference type="Proteomes" id="UP000759537"/>
    </source>
</evidence>